<dbReference type="GO" id="GO:0030246">
    <property type="term" value="F:carbohydrate binding"/>
    <property type="evidence" value="ECO:0007669"/>
    <property type="project" value="InterPro"/>
</dbReference>
<dbReference type="eggNOG" id="COG2017">
    <property type="taxonomic scope" value="Bacteria"/>
</dbReference>
<dbReference type="Proteomes" id="UP000006844">
    <property type="component" value="Chromosome"/>
</dbReference>
<organism evidence="2 3">
    <name type="scientific">Terriglobus saanensis (strain ATCC BAA-1853 / DSM 23119 / SP1PR4)</name>
    <dbReference type="NCBI Taxonomy" id="401053"/>
    <lineage>
        <taxon>Bacteria</taxon>
        <taxon>Pseudomonadati</taxon>
        <taxon>Acidobacteriota</taxon>
        <taxon>Terriglobia</taxon>
        <taxon>Terriglobales</taxon>
        <taxon>Acidobacteriaceae</taxon>
        <taxon>Terriglobus</taxon>
    </lineage>
</organism>
<dbReference type="EMBL" id="CP002467">
    <property type="protein sequence ID" value="ADV81817.1"/>
    <property type="molecule type" value="Genomic_DNA"/>
</dbReference>
<evidence type="ECO:0000313" key="3">
    <source>
        <dbReference type="Proteomes" id="UP000006844"/>
    </source>
</evidence>
<dbReference type="STRING" id="401053.AciPR4_0984"/>
<dbReference type="AlphaFoldDB" id="E8V8B4"/>
<keyword evidence="1" id="KW-0472">Membrane</keyword>
<dbReference type="HOGENOM" id="CLU_052486_2_0_0"/>
<dbReference type="RefSeq" id="WP_013567550.1">
    <property type="nucleotide sequence ID" value="NC_014963.1"/>
</dbReference>
<keyword evidence="3" id="KW-1185">Reference proteome</keyword>
<proteinExistence type="predicted"/>
<dbReference type="OrthoDB" id="9795355at2"/>
<evidence type="ECO:0000256" key="1">
    <source>
        <dbReference type="SAM" id="Phobius"/>
    </source>
</evidence>
<keyword evidence="1" id="KW-1133">Transmembrane helix</keyword>
<gene>
    <name evidence="2" type="ordered locus">AciPR4_0984</name>
</gene>
<dbReference type="KEGG" id="tsa:AciPR4_0984"/>
<sequence length="370" mass="38940">MRAEGKSDPQSSAEQPDRIGSKLLAALVAACLLAAFFLGYRTVRYESFHKFNKKTQPSEAVAPRPGGQAAVSLVRAPTRNGVSPEFLSTTIMPGLGMQILQITAAFPSRGEIDLLNSSSLEEVAEDAKSHGRIGAAFLVYLADSGHPSPSAADALTLQAADSSENHGTLDGANMTTVFNAPAQSLPGGLPAGIELRTSIVMSGRSIDMSITANNKGKQAVPLRLGCFPHLAIPSGQRDQARLLIPSTDKSSGAAAEDFSMPGGRPLKSSTLDATFTHLRRAFMGDGPEIELEDPASGYALRITAISSSIRSLRVLAPANGPWVVIAPIAEPEADLAEGERDRGDIPLLAPGESLQFRIRLQIVPLATSIK</sequence>
<evidence type="ECO:0000313" key="2">
    <source>
        <dbReference type="EMBL" id="ADV81817.1"/>
    </source>
</evidence>
<feature type="transmembrane region" description="Helical" evidence="1">
    <location>
        <begin position="23"/>
        <end position="43"/>
    </location>
</feature>
<dbReference type="InterPro" id="IPR014718">
    <property type="entry name" value="GH-type_carb-bd"/>
</dbReference>
<keyword evidence="1" id="KW-0812">Transmembrane</keyword>
<reference evidence="2 3" key="1">
    <citation type="journal article" date="2012" name="Stand. Genomic Sci.">
        <title>Complete genome sequence of Terriglobus saanensis type strain SP1PR4(T), an Acidobacteria from tundra soil.</title>
        <authorList>
            <person name="Rawat S.R."/>
            <person name="Mannisto M.K."/>
            <person name="Starovoytov V."/>
            <person name="Goodwin L."/>
            <person name="Nolan M."/>
            <person name="Hauser L."/>
            <person name="Land M."/>
            <person name="Davenport K.W."/>
            <person name="Woyke T."/>
            <person name="Haggblom M.M."/>
        </authorList>
    </citation>
    <scope>NUCLEOTIDE SEQUENCE</scope>
    <source>
        <strain evidence="3">ATCC BAA-1853 / DSM 23119 / SP1PR4</strain>
    </source>
</reference>
<protein>
    <submittedName>
        <fullName evidence="2">Uncharacterized protein</fullName>
    </submittedName>
</protein>
<name>E8V8B4_TERSS</name>
<dbReference type="Gene3D" id="2.70.98.10">
    <property type="match status" value="1"/>
</dbReference>
<accession>E8V8B4</accession>